<gene>
    <name evidence="8" type="ORF">KIF53_21705</name>
</gene>
<keyword evidence="2" id="KW-1003">Cell membrane</keyword>
<dbReference type="EMBL" id="JAHDTB010000040">
    <property type="protein sequence ID" value="MBW8290259.1"/>
    <property type="molecule type" value="Genomic_DNA"/>
</dbReference>
<dbReference type="Proteomes" id="UP000711178">
    <property type="component" value="Unassembled WGS sequence"/>
</dbReference>
<evidence type="ECO:0000256" key="4">
    <source>
        <dbReference type="ARBA" id="ARBA00022989"/>
    </source>
</evidence>
<keyword evidence="4 6" id="KW-1133">Transmembrane helix</keyword>
<dbReference type="PANTHER" id="PTHR30619:SF1">
    <property type="entry name" value="RECOMBINATION PROTEIN 2"/>
    <property type="match status" value="1"/>
</dbReference>
<evidence type="ECO:0000256" key="2">
    <source>
        <dbReference type="ARBA" id="ARBA00022475"/>
    </source>
</evidence>
<protein>
    <submittedName>
        <fullName evidence="8">DNA internalization-related competence protein ComEC/Rec2</fullName>
    </submittedName>
</protein>
<feature type="transmembrane region" description="Helical" evidence="6">
    <location>
        <begin position="272"/>
        <end position="293"/>
    </location>
</feature>
<organism evidence="8 9">
    <name type="scientific">Chromobacterium subtsugae</name>
    <dbReference type="NCBI Taxonomy" id="251747"/>
    <lineage>
        <taxon>Bacteria</taxon>
        <taxon>Pseudomonadati</taxon>
        <taxon>Pseudomonadota</taxon>
        <taxon>Betaproteobacteria</taxon>
        <taxon>Neisseriales</taxon>
        <taxon>Chromobacteriaceae</taxon>
        <taxon>Chromobacterium</taxon>
    </lineage>
</organism>
<feature type="domain" description="Metallo-beta-lactamase" evidence="7">
    <location>
        <begin position="509"/>
        <end position="689"/>
    </location>
</feature>
<dbReference type="PANTHER" id="PTHR30619">
    <property type="entry name" value="DNA INTERNALIZATION/COMPETENCE PROTEIN COMEC/REC2"/>
    <property type="match status" value="1"/>
</dbReference>
<keyword evidence="9" id="KW-1185">Reference proteome</keyword>
<feature type="transmembrane region" description="Helical" evidence="6">
    <location>
        <begin position="320"/>
        <end position="353"/>
    </location>
</feature>
<feature type="transmembrane region" description="Helical" evidence="6">
    <location>
        <begin position="447"/>
        <end position="469"/>
    </location>
</feature>
<dbReference type="Pfam" id="PF03772">
    <property type="entry name" value="Competence"/>
    <property type="match status" value="1"/>
</dbReference>
<comment type="caution">
    <text evidence="8">The sequence shown here is derived from an EMBL/GenBank/DDBJ whole genome shotgun (WGS) entry which is preliminary data.</text>
</comment>
<evidence type="ECO:0000256" key="3">
    <source>
        <dbReference type="ARBA" id="ARBA00022692"/>
    </source>
</evidence>
<dbReference type="SUPFAM" id="SSF56281">
    <property type="entry name" value="Metallo-hydrolase/oxidoreductase"/>
    <property type="match status" value="1"/>
</dbReference>
<dbReference type="Pfam" id="PF13567">
    <property type="entry name" value="DUF4131"/>
    <property type="match status" value="1"/>
</dbReference>
<comment type="subcellular location">
    <subcellularLocation>
        <location evidence="1">Cell membrane</location>
        <topology evidence="1">Multi-pass membrane protein</topology>
    </subcellularLocation>
</comment>
<dbReference type="InterPro" id="IPR001279">
    <property type="entry name" value="Metallo-B-lactamas"/>
</dbReference>
<evidence type="ECO:0000256" key="5">
    <source>
        <dbReference type="ARBA" id="ARBA00023136"/>
    </source>
</evidence>
<dbReference type="InterPro" id="IPR004477">
    <property type="entry name" value="ComEC_N"/>
</dbReference>
<dbReference type="Gene3D" id="3.60.15.10">
    <property type="entry name" value="Ribonuclease Z/Hydroxyacylglutathione hydrolase-like"/>
    <property type="match status" value="1"/>
</dbReference>
<dbReference type="InterPro" id="IPR025405">
    <property type="entry name" value="DUF4131"/>
</dbReference>
<evidence type="ECO:0000259" key="7">
    <source>
        <dbReference type="SMART" id="SM00849"/>
    </source>
</evidence>
<feature type="transmembrane region" description="Helical" evidence="6">
    <location>
        <begin position="373"/>
        <end position="393"/>
    </location>
</feature>
<dbReference type="Pfam" id="PF00753">
    <property type="entry name" value="Lactamase_B"/>
    <property type="match status" value="1"/>
</dbReference>
<sequence>MAALIAWVVGVGGCAFLPALPDLREYALLPAALAACAWRSGWPLRRWLLVLLALSLGLGYAAARAQWRLQQELPAAWQQKPIAFVAVVRGLPDPGEYGVRLVLEVERTLTPGAALPERVQLHDYLKRDWPPGSRWQLSARFKPRRGSANAFGFDAEQWLWSEGLLASGSAGKERRRLADGQGLMAWVDGWRARQVARIERALGAGRESALVAALTVGAQQRVAREDWQLFAATGLTHIVSISGLHITMLAGLAGWACASLLRRWPVARAPRLLAAGAALSAATVYALLAGFTVPTQRTLFMLVAGWCCLQLRRQLSPFQVWWLALSLTLLLDPFAVLAPGLWLSFGLVAALMFCSLARRRPPPRWRAALDGQWAAGVASLVPLAALFGGFPLLSPLANALAIPFVSMLLTPAALLAVALPWDGLLPLAAWLARAFYFGVERLAAGPAWHVAGAPWPLLALAGAGSLWLIAPRGVPGKPLACLLLLPGLLYRPPGPARGEFRATVLDVGQGLSLLVQTAEHALLFDTGAGDAGRVVLPQLRGLGVARLDALMLSHHDNDHDGAAAGVLAALPVGKVLAGQPQTLPRAAACRQGQGWDWDGIRFDVLAPGAGAAAGEDNARSCILRVAGGRHALLISGDAPRQVEDALAAQPGIRLASSVLIAGHHGSRTSSGEAWLAAARPRLAVVSAGFLNRYRHPHPQVLQRFEQYGATVLRTDLDGAVTLDFGRELRWGCLRQQQPRYWRARGACGGISPD</sequence>
<feature type="transmembrane region" description="Helical" evidence="6">
    <location>
        <begin position="229"/>
        <end position="252"/>
    </location>
</feature>
<evidence type="ECO:0000313" key="8">
    <source>
        <dbReference type="EMBL" id="MBW8290259.1"/>
    </source>
</evidence>
<dbReference type="SMART" id="SM00849">
    <property type="entry name" value="Lactamase_B"/>
    <property type="match status" value="1"/>
</dbReference>
<proteinExistence type="predicted"/>
<dbReference type="InterPro" id="IPR036866">
    <property type="entry name" value="RibonucZ/Hydroxyglut_hydro"/>
</dbReference>
<dbReference type="InterPro" id="IPR004797">
    <property type="entry name" value="Competence_ComEC/Rec2"/>
</dbReference>
<keyword evidence="5 6" id="KW-0472">Membrane</keyword>
<evidence type="ECO:0000256" key="6">
    <source>
        <dbReference type="SAM" id="Phobius"/>
    </source>
</evidence>
<dbReference type="NCBIfam" id="TIGR00361">
    <property type="entry name" value="ComEC_Rec2"/>
    <property type="match status" value="1"/>
</dbReference>
<dbReference type="NCBIfam" id="TIGR00360">
    <property type="entry name" value="ComEC_N-term"/>
    <property type="match status" value="1"/>
</dbReference>
<reference evidence="8 9" key="1">
    <citation type="submission" date="2021-05" db="EMBL/GenBank/DDBJ databases">
        <title>Draft Whole Genome Sequencing Of Biosensor Chromobacterium violaceum Strain CV026 Reveals A Regulatory RNA In Chromobacterium violaceum Phenotype Regulatory Network.</title>
        <authorList>
            <person name="Hong K.W."/>
            <person name="Chan K.G."/>
            <person name="Chang C.-Y."/>
        </authorList>
    </citation>
    <scope>NUCLEOTIDE SEQUENCE [LARGE SCALE GENOMIC DNA]</scope>
    <source>
        <strain evidence="8 9">ATCC 31532</strain>
    </source>
</reference>
<dbReference type="CDD" id="cd07731">
    <property type="entry name" value="ComA-like_MBL-fold"/>
    <property type="match status" value="1"/>
</dbReference>
<evidence type="ECO:0000256" key="1">
    <source>
        <dbReference type="ARBA" id="ARBA00004651"/>
    </source>
</evidence>
<dbReference type="InterPro" id="IPR035681">
    <property type="entry name" value="ComA-like_MBL"/>
</dbReference>
<evidence type="ECO:0000313" key="9">
    <source>
        <dbReference type="Proteomes" id="UP000711178"/>
    </source>
</evidence>
<accession>A0ABS7FLV4</accession>
<dbReference type="InterPro" id="IPR052159">
    <property type="entry name" value="Competence_DNA_uptake"/>
</dbReference>
<keyword evidence="3 6" id="KW-0812">Transmembrane</keyword>
<name>A0ABS7FLV4_9NEIS</name>